<keyword evidence="6" id="KW-0804">Transcription</keyword>
<dbReference type="InterPro" id="IPR002078">
    <property type="entry name" value="Sigma_54_int"/>
</dbReference>
<dbReference type="CDD" id="cd00009">
    <property type="entry name" value="AAA"/>
    <property type="match status" value="1"/>
</dbReference>
<keyword evidence="2" id="KW-0067">ATP-binding</keyword>
<evidence type="ECO:0000256" key="7">
    <source>
        <dbReference type="SAM" id="Coils"/>
    </source>
</evidence>
<dbReference type="GO" id="GO:0006355">
    <property type="term" value="P:regulation of DNA-templated transcription"/>
    <property type="evidence" value="ECO:0007669"/>
    <property type="project" value="InterPro"/>
</dbReference>
<dbReference type="InterPro" id="IPR025943">
    <property type="entry name" value="Sigma_54_int_dom_ATP-bd_2"/>
</dbReference>
<keyword evidence="5" id="KW-0010">Activator</keyword>
<name>A0A1B7XA83_9BACT</name>
<dbReference type="FunFam" id="3.40.50.300:FF:000006">
    <property type="entry name" value="DNA-binding transcriptional regulator NtrC"/>
    <property type="match status" value="1"/>
</dbReference>
<keyword evidence="10" id="KW-1185">Reference proteome</keyword>
<dbReference type="PANTHER" id="PTHR32071:SF117">
    <property type="entry name" value="PTS-DEPENDENT DIHYDROXYACETONE KINASE OPERON REGULATORY PROTEIN-RELATED"/>
    <property type="match status" value="1"/>
</dbReference>
<dbReference type="Gene3D" id="3.40.50.300">
    <property type="entry name" value="P-loop containing nucleotide triphosphate hydrolases"/>
    <property type="match status" value="1"/>
</dbReference>
<dbReference type="SMART" id="SM00382">
    <property type="entry name" value="AAA"/>
    <property type="match status" value="1"/>
</dbReference>
<dbReference type="STRING" id="1560234.SP90_13255"/>
<dbReference type="SUPFAM" id="SSF55781">
    <property type="entry name" value="GAF domain-like"/>
    <property type="match status" value="1"/>
</dbReference>
<feature type="domain" description="Sigma-54 factor interaction" evidence="8">
    <location>
        <begin position="195"/>
        <end position="424"/>
    </location>
</feature>
<dbReference type="SUPFAM" id="SSF46689">
    <property type="entry name" value="Homeodomain-like"/>
    <property type="match status" value="1"/>
</dbReference>
<dbReference type="Pfam" id="PF25601">
    <property type="entry name" value="AAA_lid_14"/>
    <property type="match status" value="1"/>
</dbReference>
<dbReference type="Proteomes" id="UP000091979">
    <property type="component" value="Unassembled WGS sequence"/>
</dbReference>
<evidence type="ECO:0000256" key="2">
    <source>
        <dbReference type="ARBA" id="ARBA00022840"/>
    </source>
</evidence>
<evidence type="ECO:0000313" key="10">
    <source>
        <dbReference type="Proteomes" id="UP000091979"/>
    </source>
</evidence>
<accession>A0A1B7XA83</accession>
<dbReference type="InterPro" id="IPR009057">
    <property type="entry name" value="Homeodomain-like_sf"/>
</dbReference>
<keyword evidence="3" id="KW-0805">Transcription regulation</keyword>
<dbReference type="Pfam" id="PF02954">
    <property type="entry name" value="HTH_8"/>
    <property type="match status" value="1"/>
</dbReference>
<dbReference type="AlphaFoldDB" id="A0A1B7XA83"/>
<evidence type="ECO:0000259" key="8">
    <source>
        <dbReference type="PROSITE" id="PS50045"/>
    </source>
</evidence>
<dbReference type="InterPro" id="IPR025662">
    <property type="entry name" value="Sigma_54_int_dom_ATP-bd_1"/>
</dbReference>
<gene>
    <name evidence="9" type="ORF">SP90_13255</name>
</gene>
<dbReference type="InterPro" id="IPR027417">
    <property type="entry name" value="P-loop_NTPase"/>
</dbReference>
<dbReference type="InterPro" id="IPR003593">
    <property type="entry name" value="AAA+_ATPase"/>
</dbReference>
<dbReference type="GO" id="GO:0005524">
    <property type="term" value="F:ATP binding"/>
    <property type="evidence" value="ECO:0007669"/>
    <property type="project" value="UniProtKB-KW"/>
</dbReference>
<evidence type="ECO:0000256" key="6">
    <source>
        <dbReference type="ARBA" id="ARBA00023163"/>
    </source>
</evidence>
<keyword evidence="1" id="KW-0547">Nucleotide-binding</keyword>
<dbReference type="PANTHER" id="PTHR32071">
    <property type="entry name" value="TRANSCRIPTIONAL REGULATORY PROTEIN"/>
    <property type="match status" value="1"/>
</dbReference>
<dbReference type="RefSeq" id="WP_066857168.1">
    <property type="nucleotide sequence ID" value="NZ_JXMS01000027.1"/>
</dbReference>
<dbReference type="Gene3D" id="3.30.450.40">
    <property type="match status" value="1"/>
</dbReference>
<comment type="caution">
    <text evidence="9">The sequence shown here is derived from an EMBL/GenBank/DDBJ whole genome shotgun (WGS) entry which is preliminary data.</text>
</comment>
<evidence type="ECO:0000256" key="3">
    <source>
        <dbReference type="ARBA" id="ARBA00023015"/>
    </source>
</evidence>
<dbReference type="PROSITE" id="PS00675">
    <property type="entry name" value="SIGMA54_INTERACT_1"/>
    <property type="match status" value="1"/>
</dbReference>
<dbReference type="Gene3D" id="1.10.8.60">
    <property type="match status" value="1"/>
</dbReference>
<evidence type="ECO:0000256" key="1">
    <source>
        <dbReference type="ARBA" id="ARBA00022741"/>
    </source>
</evidence>
<dbReference type="GO" id="GO:0043565">
    <property type="term" value="F:sequence-specific DNA binding"/>
    <property type="evidence" value="ECO:0007669"/>
    <property type="project" value="InterPro"/>
</dbReference>
<sequence length="527" mass="58376">MPQTDFFKSVTQITCSTLNLQKAITDLYRFLQDRVPVDAISFDTYDDEKQILHNIISMHKGEQRLVADLKVNDDLHELFMADANNDSLLSDYIPNSAELEISEQVTKRFSSRIFSGVICYLRIEGEILGVAGITRDVPNAFSNEEVELLSSLTVPLTIALVNALRFDELKAVKDQLQDDNKFLQRELAKQAGETVIGANSGLKTTLNMLSQVANTDVPVMLLGETGVGKEVLANALHRMSPRRDSPFITVNCGAIPESLVDSVLFGHEKGAFTGAGQQRKGRFERANGGTLLLDEIGELPLDAQVRLLRVLQEKKIERVGGDTEIPIDARIIAATHRDLNKLVEEGKFREDLWFRLSAFPVVIPPLRERKDDLPLLLAHFLRSCSAKLGISPPPVTLEGVDNINNYHWPGNVREMHNVVERQIILSQGEPLTFASLATSSKKSQPAPEPSVTIDIADSTDALIPTFPVSPASFPTLDEVTRMYIEKALQHCKGKIEGTDGAAALLGINPSTLRHRMRKLNITFGKKR</sequence>
<proteinExistence type="predicted"/>
<protein>
    <recommendedName>
        <fullName evidence="8">Sigma-54 factor interaction domain-containing protein</fullName>
    </recommendedName>
</protein>
<keyword evidence="4" id="KW-0238">DNA-binding</keyword>
<reference evidence="9 10" key="1">
    <citation type="submission" date="2015-01" db="EMBL/GenBank/DDBJ databases">
        <title>Desulfovibrio sp. JC271 draft genome sequence.</title>
        <authorList>
            <person name="Shivani Y."/>
            <person name="Subhash Y."/>
            <person name="Sasikala C."/>
            <person name="Ramana C.V."/>
        </authorList>
    </citation>
    <scope>NUCLEOTIDE SEQUENCE [LARGE SCALE GENOMIC DNA]</scope>
    <source>
        <strain evidence="9 10">JC271</strain>
    </source>
</reference>
<dbReference type="EMBL" id="JXMS01000027">
    <property type="protein sequence ID" value="OBQ46299.1"/>
    <property type="molecule type" value="Genomic_DNA"/>
</dbReference>
<dbReference type="SUPFAM" id="SSF52540">
    <property type="entry name" value="P-loop containing nucleoside triphosphate hydrolases"/>
    <property type="match status" value="1"/>
</dbReference>
<organism evidence="9 10">
    <name type="scientific">Halodesulfovibrio spirochaetisodalis</name>
    <dbReference type="NCBI Taxonomy" id="1560234"/>
    <lineage>
        <taxon>Bacteria</taxon>
        <taxon>Pseudomonadati</taxon>
        <taxon>Thermodesulfobacteriota</taxon>
        <taxon>Desulfovibrionia</taxon>
        <taxon>Desulfovibrionales</taxon>
        <taxon>Desulfovibrionaceae</taxon>
        <taxon>Halodesulfovibrio</taxon>
    </lineage>
</organism>
<dbReference type="Pfam" id="PF00158">
    <property type="entry name" value="Sigma54_activat"/>
    <property type="match status" value="1"/>
</dbReference>
<dbReference type="PATRIC" id="fig|1560234.3.peg.1765"/>
<evidence type="ECO:0000313" key="9">
    <source>
        <dbReference type="EMBL" id="OBQ46299.1"/>
    </source>
</evidence>
<dbReference type="InterPro" id="IPR058031">
    <property type="entry name" value="AAA_lid_NorR"/>
</dbReference>
<dbReference type="Gene3D" id="1.10.10.60">
    <property type="entry name" value="Homeodomain-like"/>
    <property type="match status" value="1"/>
</dbReference>
<keyword evidence="7" id="KW-0175">Coiled coil</keyword>
<dbReference type="InterPro" id="IPR029016">
    <property type="entry name" value="GAF-like_dom_sf"/>
</dbReference>
<evidence type="ECO:0000256" key="5">
    <source>
        <dbReference type="ARBA" id="ARBA00023159"/>
    </source>
</evidence>
<dbReference type="PROSITE" id="PS50045">
    <property type="entry name" value="SIGMA54_INTERACT_4"/>
    <property type="match status" value="1"/>
</dbReference>
<evidence type="ECO:0000256" key="4">
    <source>
        <dbReference type="ARBA" id="ARBA00023125"/>
    </source>
</evidence>
<dbReference type="PROSITE" id="PS00676">
    <property type="entry name" value="SIGMA54_INTERACT_2"/>
    <property type="match status" value="1"/>
</dbReference>
<feature type="coiled-coil region" evidence="7">
    <location>
        <begin position="166"/>
        <end position="193"/>
    </location>
</feature>
<dbReference type="InterPro" id="IPR002197">
    <property type="entry name" value="HTH_Fis"/>
</dbReference>